<accession>E1X684</accession>
<name>E1X684_HALMS</name>
<dbReference type="eggNOG" id="ENOG5033DN5">
    <property type="taxonomic scope" value="Bacteria"/>
</dbReference>
<dbReference type="KEGG" id="bmx:BMS_2647"/>
<dbReference type="HOGENOM" id="CLU_060936_0_0_7"/>
<dbReference type="OrthoDB" id="368675at2"/>
<proteinExistence type="predicted"/>
<evidence type="ECO:0000313" key="2">
    <source>
        <dbReference type="Proteomes" id="UP000008963"/>
    </source>
</evidence>
<evidence type="ECO:0000313" key="1">
    <source>
        <dbReference type="EMBL" id="CBW27429.1"/>
    </source>
</evidence>
<dbReference type="STRING" id="862908.BMS_2647"/>
<sequence>MNKIFFLITFIISSTALGQEVVHMGRSSKALLLGDAYTARADDEYTLFYNPAALGRNSGVEISPLNPQIGVTNALDEVDRFKDFPSSDAAAISDRLLGFPVFVQAGAYPGLKMASFGFNLFARTRTSLLLENTVHPLLDIDYRVDRGFVAGFAYNFGKSSKSKQRLRSSIGISLKHIQREGLAGQFDLFGTELLSKIQNDVEDIDDIRNALGWSKGKAWGVDLGFEQSLRTSFSELSWGASILDVGGTKFRKVSGDVDIPEQEMYINAGVNWKQNFGIIAYSLSADLHPINVYMPFSRKIHLGLEVDLPFVSLLGGFSEGYLSYGLELRLWPFKFIAGFYSNELGVEFKEFEAKRAVFQLNLFDIDIDI</sequence>
<protein>
    <submittedName>
        <fullName evidence="1">Exported protein</fullName>
    </submittedName>
</protein>
<dbReference type="Proteomes" id="UP000008963">
    <property type="component" value="Chromosome"/>
</dbReference>
<reference evidence="2" key="1">
    <citation type="journal article" date="2013" name="ISME J.">
        <title>A small predatory core genome in the divergent marine Bacteriovorax marinus SJ and the terrestrial Bdellovibrio bacteriovorus.</title>
        <authorList>
            <person name="Crossman L.C."/>
            <person name="Chen H."/>
            <person name="Cerdeno-Tarraga A.M."/>
            <person name="Brooks K."/>
            <person name="Quail M.A."/>
            <person name="Pineiro S.A."/>
            <person name="Hobley L."/>
            <person name="Sockett R.E."/>
            <person name="Bentley S.D."/>
            <person name="Parkhill J."/>
            <person name="Williams H.N."/>
            <person name="Stine O.C."/>
        </authorList>
    </citation>
    <scope>NUCLEOTIDE SEQUENCE [LARGE SCALE GENOMIC DNA]</scope>
    <source>
        <strain evidence="2">ATCC BAA-682 / DSM 15412 / SJ</strain>
    </source>
</reference>
<gene>
    <name evidence="1" type="ordered locus">BMS_2647</name>
</gene>
<dbReference type="AlphaFoldDB" id="E1X684"/>
<dbReference type="Gene3D" id="2.40.160.60">
    <property type="entry name" value="Outer membrane protein transport protein (OMPP1/FadL/TodX)"/>
    <property type="match status" value="1"/>
</dbReference>
<dbReference type="PATRIC" id="fig|862908.3.peg.2528"/>
<dbReference type="EMBL" id="FQ312005">
    <property type="protein sequence ID" value="CBW27429.1"/>
    <property type="molecule type" value="Genomic_DNA"/>
</dbReference>
<organism evidence="1 2">
    <name type="scientific">Halobacteriovorax marinus (strain ATCC BAA-682 / DSM 15412 / SJ)</name>
    <name type="common">Bacteriovorax marinus</name>
    <dbReference type="NCBI Taxonomy" id="862908"/>
    <lineage>
        <taxon>Bacteria</taxon>
        <taxon>Pseudomonadati</taxon>
        <taxon>Bdellovibrionota</taxon>
        <taxon>Bacteriovoracia</taxon>
        <taxon>Bacteriovoracales</taxon>
        <taxon>Halobacteriovoraceae</taxon>
        <taxon>Halobacteriovorax</taxon>
    </lineage>
</organism>
<dbReference type="RefSeq" id="WP_014245204.1">
    <property type="nucleotide sequence ID" value="NC_016620.1"/>
</dbReference>
<keyword evidence="2" id="KW-1185">Reference proteome</keyword>